<name>A0A6M3JP68_9ZZZZ</name>
<dbReference type="Gene3D" id="1.10.10.60">
    <property type="entry name" value="Homeodomain-like"/>
    <property type="match status" value="1"/>
</dbReference>
<gene>
    <name evidence="2" type="ORF">MM415A03078_0011</name>
    <name evidence="1" type="ORF">MM415B01557_0012</name>
</gene>
<evidence type="ECO:0000313" key="2">
    <source>
        <dbReference type="EMBL" id="QJA71733.1"/>
    </source>
</evidence>
<proteinExistence type="predicted"/>
<dbReference type="EMBL" id="MT141895">
    <property type="protein sequence ID" value="QJA71733.1"/>
    <property type="molecule type" value="Genomic_DNA"/>
</dbReference>
<dbReference type="EMBL" id="MT141293">
    <property type="protein sequence ID" value="QJA57816.1"/>
    <property type="molecule type" value="Genomic_DNA"/>
</dbReference>
<sequence>MRWTKDEEKALRKVYRNNSNTEVANIIGRSRSAVQKKASQLGITKTKRYMNSLRKNNATNR</sequence>
<dbReference type="AlphaFoldDB" id="A0A6M3JP68"/>
<reference evidence="2" key="1">
    <citation type="submission" date="2020-03" db="EMBL/GenBank/DDBJ databases">
        <title>The deep terrestrial virosphere.</title>
        <authorList>
            <person name="Holmfeldt K."/>
            <person name="Nilsson E."/>
            <person name="Simone D."/>
            <person name="Lopez-Fernandez M."/>
            <person name="Wu X."/>
            <person name="de Brujin I."/>
            <person name="Lundin D."/>
            <person name="Andersson A."/>
            <person name="Bertilsson S."/>
            <person name="Dopson M."/>
        </authorList>
    </citation>
    <scope>NUCLEOTIDE SEQUENCE</scope>
    <source>
        <strain evidence="2">MM415A03078</strain>
        <strain evidence="1">MM415B01557</strain>
    </source>
</reference>
<evidence type="ECO:0000313" key="1">
    <source>
        <dbReference type="EMBL" id="QJA57816.1"/>
    </source>
</evidence>
<organism evidence="2">
    <name type="scientific">viral metagenome</name>
    <dbReference type="NCBI Taxonomy" id="1070528"/>
    <lineage>
        <taxon>unclassified sequences</taxon>
        <taxon>metagenomes</taxon>
        <taxon>organismal metagenomes</taxon>
    </lineage>
</organism>
<accession>A0A6M3JP68</accession>
<protein>
    <submittedName>
        <fullName evidence="2">Putative cell cycle regulator</fullName>
    </submittedName>
</protein>